<feature type="transmembrane region" description="Helical" evidence="4">
    <location>
        <begin position="107"/>
        <end position="128"/>
    </location>
</feature>
<dbReference type="Pfam" id="PF06480">
    <property type="entry name" value="FtsH_ext"/>
    <property type="match status" value="1"/>
</dbReference>
<evidence type="ECO:0000313" key="8">
    <source>
        <dbReference type="Proteomes" id="UP000525389"/>
    </source>
</evidence>
<keyword evidence="3 4" id="KW-0472">Membrane</keyword>
<evidence type="ECO:0000256" key="1">
    <source>
        <dbReference type="ARBA" id="ARBA00022670"/>
    </source>
</evidence>
<evidence type="ECO:0000259" key="6">
    <source>
        <dbReference type="Pfam" id="PF06480"/>
    </source>
</evidence>
<protein>
    <submittedName>
        <fullName evidence="7">ATP-dependent Zn protease</fullName>
    </submittedName>
</protein>
<dbReference type="GO" id="GO:0006508">
    <property type="term" value="P:proteolysis"/>
    <property type="evidence" value="ECO:0007669"/>
    <property type="project" value="UniProtKB-KW"/>
</dbReference>
<sequence>MKRGAWGWGLAAVVAVLLLVVTLSPRSRADELSLTDFTAALRAGQVQSAQIQYQGNTALLTVLLEDGRPGGTPYRTRTLANDPAITLSRLQQAGVEVTYAPTSRLSLLALFSGLLTGLLIVGLLLLLFRNRGGGGGDAAGQFGKSKAAVVSEGQIKLTFQDVAGCDEAKADLQEVVDFLRHPERYHLLGARIPHGVLLVGPPGSGKTLLAKAVAGEAKVPYFSISGSDFVEMFVG</sequence>
<dbReference type="InterPro" id="IPR003959">
    <property type="entry name" value="ATPase_AAA_core"/>
</dbReference>
<keyword evidence="4" id="KW-1133">Transmembrane helix</keyword>
<evidence type="ECO:0000313" key="7">
    <source>
        <dbReference type="EMBL" id="MBB5234374.1"/>
    </source>
</evidence>
<dbReference type="GO" id="GO:0005524">
    <property type="term" value="F:ATP binding"/>
    <property type="evidence" value="ECO:0007669"/>
    <property type="project" value="InterPro"/>
</dbReference>
<comment type="caution">
    <text evidence="7">The sequence shown here is derived from an EMBL/GenBank/DDBJ whole genome shotgun (WGS) entry which is preliminary data.</text>
</comment>
<reference evidence="7 8" key="1">
    <citation type="submission" date="2020-08" db="EMBL/GenBank/DDBJ databases">
        <title>Genomic Encyclopedia of Type Strains, Phase IV (KMG-IV): sequencing the most valuable type-strain genomes for metagenomic binning, comparative biology and taxonomic classification.</title>
        <authorList>
            <person name="Goeker M."/>
        </authorList>
    </citation>
    <scope>NUCLEOTIDE SEQUENCE [LARGE SCALE GENOMIC DNA]</scope>
    <source>
        <strain evidence="7 8">DSM 101791</strain>
    </source>
</reference>
<name>A0A7W8GFF3_9DEIO</name>
<dbReference type="GO" id="GO:0030163">
    <property type="term" value="P:protein catabolic process"/>
    <property type="evidence" value="ECO:0007669"/>
    <property type="project" value="TreeGrafter"/>
</dbReference>
<dbReference type="Proteomes" id="UP000525389">
    <property type="component" value="Unassembled WGS sequence"/>
</dbReference>
<keyword evidence="4" id="KW-0812">Transmembrane</keyword>
<gene>
    <name evidence="7" type="ORF">HNQ09_001812</name>
</gene>
<keyword evidence="2" id="KW-0378">Hydrolase</keyword>
<dbReference type="InterPro" id="IPR011546">
    <property type="entry name" value="Pept_M41_FtsH_extracell"/>
</dbReference>
<dbReference type="PANTHER" id="PTHR23076:SF97">
    <property type="entry name" value="ATP-DEPENDENT ZINC METALLOPROTEASE YME1L1"/>
    <property type="match status" value="1"/>
</dbReference>
<evidence type="ECO:0000259" key="5">
    <source>
        <dbReference type="Pfam" id="PF00004"/>
    </source>
</evidence>
<dbReference type="GO" id="GO:0004222">
    <property type="term" value="F:metalloendopeptidase activity"/>
    <property type="evidence" value="ECO:0007669"/>
    <property type="project" value="InterPro"/>
</dbReference>
<feature type="domain" description="Peptidase M41 FtsH extracellular" evidence="6">
    <location>
        <begin position="6"/>
        <end position="100"/>
    </location>
</feature>
<dbReference type="Pfam" id="PF00004">
    <property type="entry name" value="AAA"/>
    <property type="match status" value="1"/>
</dbReference>
<dbReference type="InterPro" id="IPR027417">
    <property type="entry name" value="P-loop_NTPase"/>
</dbReference>
<evidence type="ECO:0000256" key="2">
    <source>
        <dbReference type="ARBA" id="ARBA00022801"/>
    </source>
</evidence>
<evidence type="ECO:0000256" key="3">
    <source>
        <dbReference type="ARBA" id="ARBA00023136"/>
    </source>
</evidence>
<proteinExistence type="predicted"/>
<dbReference type="AlphaFoldDB" id="A0A7W8GFF3"/>
<dbReference type="RefSeq" id="WP_184028137.1">
    <property type="nucleotide sequence ID" value="NZ_JACHFN010000006.1"/>
</dbReference>
<feature type="non-terminal residue" evidence="7">
    <location>
        <position position="235"/>
    </location>
</feature>
<organism evidence="7 8">
    <name type="scientific">Deinococcus budaensis</name>
    <dbReference type="NCBI Taxonomy" id="1665626"/>
    <lineage>
        <taxon>Bacteria</taxon>
        <taxon>Thermotogati</taxon>
        <taxon>Deinococcota</taxon>
        <taxon>Deinococci</taxon>
        <taxon>Deinococcales</taxon>
        <taxon>Deinococcaceae</taxon>
        <taxon>Deinococcus</taxon>
    </lineage>
</organism>
<evidence type="ECO:0000256" key="4">
    <source>
        <dbReference type="SAM" id="Phobius"/>
    </source>
</evidence>
<keyword evidence="1 7" id="KW-0645">Protease</keyword>
<accession>A0A7W8GFF3</accession>
<dbReference type="GO" id="GO:0016887">
    <property type="term" value="F:ATP hydrolysis activity"/>
    <property type="evidence" value="ECO:0007669"/>
    <property type="project" value="InterPro"/>
</dbReference>
<dbReference type="GO" id="GO:0004176">
    <property type="term" value="F:ATP-dependent peptidase activity"/>
    <property type="evidence" value="ECO:0007669"/>
    <property type="project" value="InterPro"/>
</dbReference>
<dbReference type="SUPFAM" id="SSF52540">
    <property type="entry name" value="P-loop containing nucleoside triphosphate hydrolases"/>
    <property type="match status" value="1"/>
</dbReference>
<dbReference type="GO" id="GO:0008270">
    <property type="term" value="F:zinc ion binding"/>
    <property type="evidence" value="ECO:0007669"/>
    <property type="project" value="InterPro"/>
</dbReference>
<keyword evidence="8" id="KW-1185">Reference proteome</keyword>
<feature type="domain" description="ATPase AAA-type core" evidence="5">
    <location>
        <begin position="196"/>
        <end position="235"/>
    </location>
</feature>
<dbReference type="PANTHER" id="PTHR23076">
    <property type="entry name" value="METALLOPROTEASE M41 FTSH"/>
    <property type="match status" value="1"/>
</dbReference>
<dbReference type="GO" id="GO:0005886">
    <property type="term" value="C:plasma membrane"/>
    <property type="evidence" value="ECO:0007669"/>
    <property type="project" value="TreeGrafter"/>
</dbReference>
<dbReference type="EMBL" id="JACHFN010000006">
    <property type="protein sequence ID" value="MBB5234374.1"/>
    <property type="molecule type" value="Genomic_DNA"/>
</dbReference>
<dbReference type="Gene3D" id="3.40.50.300">
    <property type="entry name" value="P-loop containing nucleotide triphosphate hydrolases"/>
    <property type="match status" value="1"/>
</dbReference>